<reference evidence="20 21" key="1">
    <citation type="submission" date="2017-04" db="EMBL/GenBank/DDBJ databases">
        <title>Draft genome sequence of Marssonina coronaria NL1: causal agent of apple blotch.</title>
        <authorList>
            <person name="Cheng Q."/>
        </authorList>
    </citation>
    <scope>NUCLEOTIDE SEQUENCE [LARGE SCALE GENOMIC DNA]</scope>
    <source>
        <strain evidence="20 21">NL1</strain>
    </source>
</reference>
<dbReference type="OrthoDB" id="419183at2759"/>
<dbReference type="PROSITE" id="PS00470">
    <property type="entry name" value="IDH_IMDH"/>
    <property type="match status" value="1"/>
</dbReference>
<dbReference type="PROSITE" id="PS01359">
    <property type="entry name" value="ZF_PHD_1"/>
    <property type="match status" value="1"/>
</dbReference>
<comment type="cofactor">
    <cofactor evidence="16">
        <name>Mg(2+)</name>
        <dbReference type="ChEBI" id="CHEBI:18420"/>
    </cofactor>
    <cofactor evidence="16">
        <name>Mn(2+)</name>
        <dbReference type="ChEBI" id="CHEBI:29035"/>
    </cofactor>
    <text evidence="16">Binds 1 Mg(2+) or Mn(2+) ion per subunit.</text>
</comment>
<dbReference type="UniPathway" id="UPA00048">
    <property type="reaction ID" value="UER00072"/>
</dbReference>
<evidence type="ECO:0000256" key="17">
    <source>
        <dbReference type="SAM" id="MobiDB-lite"/>
    </source>
</evidence>
<evidence type="ECO:0000256" key="11">
    <source>
        <dbReference type="ARBA" id="ARBA00023002"/>
    </source>
</evidence>
<feature type="domain" description="Zinc finger PHD-type" evidence="18">
    <location>
        <begin position="688"/>
        <end position="732"/>
    </location>
</feature>
<dbReference type="AlphaFoldDB" id="A0A218YY41"/>
<evidence type="ECO:0000256" key="3">
    <source>
        <dbReference type="ARBA" id="ARBA00011738"/>
    </source>
</evidence>
<dbReference type="InterPro" id="IPR013083">
    <property type="entry name" value="Znf_RING/FYVE/PHD"/>
</dbReference>
<name>A0A218YY41_9HELO</name>
<evidence type="ECO:0000256" key="6">
    <source>
        <dbReference type="ARBA" id="ARBA00022605"/>
    </source>
</evidence>
<evidence type="ECO:0000256" key="2">
    <source>
        <dbReference type="ARBA" id="ARBA00007769"/>
    </source>
</evidence>
<evidence type="ECO:0000256" key="1">
    <source>
        <dbReference type="ARBA" id="ARBA00001936"/>
    </source>
</evidence>
<dbReference type="NCBIfam" id="TIGR00169">
    <property type="entry name" value="leuB"/>
    <property type="match status" value="1"/>
</dbReference>
<evidence type="ECO:0000256" key="16">
    <source>
        <dbReference type="RuleBase" id="RU004445"/>
    </source>
</evidence>
<evidence type="ECO:0000256" key="7">
    <source>
        <dbReference type="ARBA" id="ARBA00022723"/>
    </source>
</evidence>
<evidence type="ECO:0000256" key="4">
    <source>
        <dbReference type="ARBA" id="ARBA00013101"/>
    </source>
</evidence>
<feature type="compositionally biased region" description="Polar residues" evidence="17">
    <location>
        <begin position="16"/>
        <end position="29"/>
    </location>
</feature>
<dbReference type="InterPro" id="IPR011011">
    <property type="entry name" value="Znf_FYVE_PHD"/>
</dbReference>
<feature type="compositionally biased region" description="Basic and acidic residues" evidence="17">
    <location>
        <begin position="488"/>
        <end position="521"/>
    </location>
</feature>
<dbReference type="Proteomes" id="UP000242519">
    <property type="component" value="Unassembled WGS sequence"/>
</dbReference>
<keyword evidence="8" id="KW-0863">Zinc-finger</keyword>
<dbReference type="InterPro" id="IPR024084">
    <property type="entry name" value="IsoPropMal-DH-like_dom"/>
</dbReference>
<feature type="compositionally biased region" description="Basic and acidic residues" evidence="17">
    <location>
        <begin position="387"/>
        <end position="415"/>
    </location>
</feature>
<feature type="compositionally biased region" description="Low complexity" evidence="17">
    <location>
        <begin position="582"/>
        <end position="604"/>
    </location>
</feature>
<dbReference type="Gene3D" id="3.30.40.10">
    <property type="entry name" value="Zinc/RING finger domain, C3HC4 (zinc finger)"/>
    <property type="match status" value="1"/>
</dbReference>
<comment type="catalytic activity">
    <reaction evidence="16">
        <text>(2R,3S)-3-isopropylmalate + NAD(+) = 4-methyl-2-oxopentanoate + CO2 + NADH</text>
        <dbReference type="Rhea" id="RHEA:32271"/>
        <dbReference type="ChEBI" id="CHEBI:16526"/>
        <dbReference type="ChEBI" id="CHEBI:17865"/>
        <dbReference type="ChEBI" id="CHEBI:35121"/>
        <dbReference type="ChEBI" id="CHEBI:57540"/>
        <dbReference type="ChEBI" id="CHEBI:57945"/>
        <dbReference type="EC" id="1.1.1.85"/>
    </reaction>
</comment>
<keyword evidence="11 15" id="KW-0560">Oxidoreductase</keyword>
<dbReference type="GO" id="GO:0000287">
    <property type="term" value="F:magnesium ion binding"/>
    <property type="evidence" value="ECO:0007669"/>
    <property type="project" value="InterPro"/>
</dbReference>
<dbReference type="GO" id="GO:0009098">
    <property type="term" value="P:L-leucine biosynthetic process"/>
    <property type="evidence" value="ECO:0007669"/>
    <property type="project" value="UniProtKB-UniPathway"/>
</dbReference>
<keyword evidence="9" id="KW-0862">Zinc</keyword>
<evidence type="ECO:0000256" key="15">
    <source>
        <dbReference type="RuleBase" id="RU004443"/>
    </source>
</evidence>
<dbReference type="PANTHER" id="PTHR42979:SF1">
    <property type="entry name" value="3-ISOPROPYLMALATE DEHYDROGENASE"/>
    <property type="match status" value="1"/>
</dbReference>
<feature type="region of interest" description="Disordered" evidence="17">
    <location>
        <begin position="1"/>
        <end position="32"/>
    </location>
</feature>
<feature type="compositionally biased region" description="Polar residues" evidence="17">
    <location>
        <begin position="661"/>
        <end position="687"/>
    </location>
</feature>
<evidence type="ECO:0000259" key="18">
    <source>
        <dbReference type="SMART" id="SM00249"/>
    </source>
</evidence>
<comment type="pathway">
    <text evidence="16">Amino-acid biosynthesis; L-leucine biosynthesis; L-leucine from 3-methyl-2-oxobutanoate: step 3/4.</text>
</comment>
<dbReference type="Pfam" id="PF00180">
    <property type="entry name" value="Iso_dh"/>
    <property type="match status" value="1"/>
</dbReference>
<comment type="subunit">
    <text evidence="3 16">Homodimer.</text>
</comment>
<evidence type="ECO:0000313" key="20">
    <source>
        <dbReference type="EMBL" id="OWP00747.1"/>
    </source>
</evidence>
<feature type="region of interest" description="Disordered" evidence="17">
    <location>
        <begin position="285"/>
        <end position="317"/>
    </location>
</feature>
<evidence type="ECO:0000256" key="5">
    <source>
        <dbReference type="ARBA" id="ARBA00022430"/>
    </source>
</evidence>
<evidence type="ECO:0000313" key="21">
    <source>
        <dbReference type="Proteomes" id="UP000242519"/>
    </source>
</evidence>
<dbReference type="GO" id="GO:0005829">
    <property type="term" value="C:cytosol"/>
    <property type="evidence" value="ECO:0007669"/>
    <property type="project" value="TreeGrafter"/>
</dbReference>
<dbReference type="PANTHER" id="PTHR42979">
    <property type="entry name" value="3-ISOPROPYLMALATE DEHYDROGENASE"/>
    <property type="match status" value="1"/>
</dbReference>
<dbReference type="EMBL" id="MZNU01000308">
    <property type="protein sequence ID" value="OWP00747.1"/>
    <property type="molecule type" value="Genomic_DNA"/>
</dbReference>
<evidence type="ECO:0000256" key="10">
    <source>
        <dbReference type="ARBA" id="ARBA00022842"/>
    </source>
</evidence>
<dbReference type="EC" id="1.1.1.85" evidence="4 16"/>
<dbReference type="InterPro" id="IPR001965">
    <property type="entry name" value="Znf_PHD"/>
</dbReference>
<keyword evidence="13" id="KW-0464">Manganese</keyword>
<dbReference type="GO" id="GO:0008270">
    <property type="term" value="F:zinc ion binding"/>
    <property type="evidence" value="ECO:0007669"/>
    <property type="project" value="UniProtKB-KW"/>
</dbReference>
<comment type="cofactor">
    <cofactor evidence="1">
        <name>Mn(2+)</name>
        <dbReference type="ChEBI" id="CHEBI:29035"/>
    </cofactor>
</comment>
<evidence type="ECO:0000256" key="12">
    <source>
        <dbReference type="ARBA" id="ARBA00023027"/>
    </source>
</evidence>
<dbReference type="SMART" id="SM01329">
    <property type="entry name" value="Iso_dh"/>
    <property type="match status" value="1"/>
</dbReference>
<feature type="region of interest" description="Disordered" evidence="17">
    <location>
        <begin position="361"/>
        <end position="687"/>
    </location>
</feature>
<evidence type="ECO:0000256" key="8">
    <source>
        <dbReference type="ARBA" id="ARBA00022771"/>
    </source>
</evidence>
<feature type="domain" description="Isopropylmalate dehydrogenase-like" evidence="19">
    <location>
        <begin position="752"/>
        <end position="1074"/>
    </location>
</feature>
<dbReference type="InParanoid" id="A0A218YY41"/>
<dbReference type="STRING" id="503106.A0A218YY41"/>
<protein>
    <recommendedName>
        <fullName evidence="4 16">3-isopropylmalate dehydrogenase</fullName>
        <ecNumber evidence="4 16">1.1.1.85</ecNumber>
    </recommendedName>
</protein>
<feature type="compositionally biased region" description="Polar residues" evidence="17">
    <location>
        <begin position="124"/>
        <end position="137"/>
    </location>
</feature>
<keyword evidence="10" id="KW-0460">Magnesium</keyword>
<dbReference type="GO" id="GO:0051287">
    <property type="term" value="F:NAD binding"/>
    <property type="evidence" value="ECO:0007669"/>
    <property type="project" value="InterPro"/>
</dbReference>
<dbReference type="InterPro" id="IPR004429">
    <property type="entry name" value="Isopropylmalate_DH"/>
</dbReference>
<evidence type="ECO:0000256" key="14">
    <source>
        <dbReference type="ARBA" id="ARBA00023304"/>
    </source>
</evidence>
<gene>
    <name evidence="20" type="ORF">B2J93_8438</name>
</gene>
<organism evidence="20 21">
    <name type="scientific">Diplocarpon coronariae</name>
    <dbReference type="NCBI Taxonomy" id="2795749"/>
    <lineage>
        <taxon>Eukaryota</taxon>
        <taxon>Fungi</taxon>
        <taxon>Dikarya</taxon>
        <taxon>Ascomycota</taxon>
        <taxon>Pezizomycotina</taxon>
        <taxon>Leotiomycetes</taxon>
        <taxon>Helotiales</taxon>
        <taxon>Drepanopezizaceae</taxon>
        <taxon>Diplocarpon</taxon>
    </lineage>
</organism>
<keyword evidence="12 16" id="KW-0520">NAD</keyword>
<accession>A0A218YY41</accession>
<dbReference type="Gene3D" id="3.40.718.10">
    <property type="entry name" value="Isopropylmalate Dehydrogenase"/>
    <property type="match status" value="1"/>
</dbReference>
<comment type="function">
    <text evidence="16">Catalyzes the oxidation of 3-carboxy-2-hydroxy-4-methylpentanoate (3-isopropylmalate) to 3-carboxy-4-methyl-2-oxopentanoate. The product decarboxylates to 4-methyl-2 oxopentanoate.</text>
</comment>
<evidence type="ECO:0000256" key="9">
    <source>
        <dbReference type="ARBA" id="ARBA00022833"/>
    </source>
</evidence>
<dbReference type="Pfam" id="PF20826">
    <property type="entry name" value="PHD_5"/>
    <property type="match status" value="1"/>
</dbReference>
<dbReference type="FunFam" id="3.40.718.10:FF:000006">
    <property type="entry name" value="3-isopropylmalate dehydrogenase"/>
    <property type="match status" value="1"/>
</dbReference>
<dbReference type="InterPro" id="IPR019818">
    <property type="entry name" value="IsoCit/isopropylmalate_DH_CS"/>
</dbReference>
<dbReference type="SMART" id="SM00249">
    <property type="entry name" value="PHD"/>
    <property type="match status" value="1"/>
</dbReference>
<dbReference type="InterPro" id="IPR019786">
    <property type="entry name" value="Zinc_finger_PHD-type_CS"/>
</dbReference>
<feature type="compositionally biased region" description="Polar residues" evidence="17">
    <location>
        <begin position="285"/>
        <end position="298"/>
    </location>
</feature>
<feature type="region of interest" description="Disordered" evidence="17">
    <location>
        <begin position="73"/>
        <end position="95"/>
    </location>
</feature>
<feature type="compositionally biased region" description="Basic residues" evidence="17">
    <location>
        <begin position="632"/>
        <end position="643"/>
    </location>
</feature>
<evidence type="ECO:0000256" key="13">
    <source>
        <dbReference type="ARBA" id="ARBA00023211"/>
    </source>
</evidence>
<keyword evidence="7 16" id="KW-0479">Metal-binding</keyword>
<dbReference type="GO" id="GO:0003862">
    <property type="term" value="F:3-isopropylmalate dehydrogenase activity"/>
    <property type="evidence" value="ECO:0007669"/>
    <property type="project" value="UniProtKB-EC"/>
</dbReference>
<keyword evidence="21" id="KW-1185">Reference proteome</keyword>
<evidence type="ECO:0000259" key="19">
    <source>
        <dbReference type="SMART" id="SM01329"/>
    </source>
</evidence>
<feature type="compositionally biased region" description="Polar residues" evidence="17">
    <location>
        <begin position="445"/>
        <end position="471"/>
    </location>
</feature>
<keyword evidence="14 16" id="KW-0100">Branched-chain amino acid biosynthesis</keyword>
<keyword evidence="6" id="KW-0028">Amino-acid biosynthesis</keyword>
<proteinExistence type="inferred from homology"/>
<sequence length="1086" mass="118806">MNWDQQAFSFGDPNAQHPTPIQTPTSGQFPINAAFQTPKYDSSLENPSGWTPTYAEEYSVFNATPGRLTSSRHHFAEASTPNPSTDSTPKDQPAAGFAAELPSHVYHNSPKTDFALPPVDPSEQLISPSGLYPTTQGHFDDPTNTHVTPRKPKKHLEGAFSAQTATPPATKSKGSRRLAPKLPSDTMQNDSEDNHYGASPTPTHQQRHKLVPPSSAELYYPISASATAPLFTNAKPFWDPDTSMGGMSVDFNTDDHSMFNMGSHQTGHSLDWERRHQLFQENVNAPTPSLKSTNTHEQTTIRRPRSLAPKLPKSTPELLPSTMAPFDFSSVSFSDNPFSPTLAGVDPGLLLTRNDPVPMPSEFADVSLPPRRPATSHADQFQPYQHQLRELERDQEELRWSRSSRENSKMRRVERGIASSPVKGSARPGLHRSFSDSRGRRPQGKTVTVHSQTSQLSSPQERMLSRKSSGRISPRKPLRPSNLMSIPEIERPKTRTEVKFTIDANGRARTETVILEGDRRTSQRGPSMRIHSRGSSQYDDSSSDDEPLLIPSRNTSFSLPQAKPAQMGSFNPSRGRHFQRHSSSGYSQSESSSQPSLRRSSVGSEAETVMEEGDGSGDAAQALRKVVENRRKGQMKLRHPQHHRYSDSTPRRNSHYPGYTPSINLSPTTTTDPESGATPSSTKSGTTRCTCGIPESWGFMILCESCDNWLHADCVGIDRRILPPVYVCAFCAQTPNLRGGRIREPSRQAARVVAEAVKVLKVIEAERPSAGKFNFQEHLLGGCSIDATGEPLTSEALAAAKGADAVLLGAIGGPKWGTGMVRPEQGILALRKQLGTYGNLRPCNFASESLVDISPLKAEVCRGTNFNIIRELTGGIYFGERKEDDGDGTAWDTEPYSRPEIERITRLAAHLALQEDPPLPVWSLDKANVLATSRLWRRVVTDVMAKEFPQLKIGHHLIDSAAMLMVKNPRALNGVVVTSNLFGDIISDEASVIPGSIGLLPSASLSGSAPDISGQGVVNPIGTILSVAMMLKYSLRLPAESKAVEDAVRNVIEKNIRTKDIGGTKSTVEVGDAVAEELKKVLKDLR</sequence>
<feature type="region of interest" description="Disordered" evidence="17">
    <location>
        <begin position="108"/>
        <end position="212"/>
    </location>
</feature>
<dbReference type="SUPFAM" id="SSF53659">
    <property type="entry name" value="Isocitrate/Isopropylmalate dehydrogenase-like"/>
    <property type="match status" value="1"/>
</dbReference>
<comment type="similarity">
    <text evidence="2 15">Belongs to the isocitrate and isopropylmalate dehydrogenases family.</text>
</comment>
<dbReference type="SUPFAM" id="SSF57903">
    <property type="entry name" value="FYVE/PHD zinc finger"/>
    <property type="match status" value="1"/>
</dbReference>
<comment type="caution">
    <text evidence="20">The sequence shown here is derived from an EMBL/GenBank/DDBJ whole genome shotgun (WGS) entry which is preliminary data.</text>
</comment>
<keyword evidence="5 16" id="KW-0432">Leucine biosynthesis</keyword>